<evidence type="ECO:0000313" key="1">
    <source>
        <dbReference type="EMBL" id="ABF39551.1"/>
    </source>
</evidence>
<proteinExistence type="predicted"/>
<dbReference type="EMBL" id="CP000360">
    <property type="protein sequence ID" value="ABF39551.1"/>
    <property type="molecule type" value="Genomic_DNA"/>
</dbReference>
<protein>
    <recommendedName>
        <fullName evidence="3">PilZ domain-containing protein</fullName>
    </recommendedName>
</protein>
<dbReference type="KEGG" id="aba:Acid345_0546"/>
<gene>
    <name evidence="1" type="ordered locus">Acid345_0546</name>
</gene>
<dbReference type="InterPro" id="IPR011989">
    <property type="entry name" value="ARM-like"/>
</dbReference>
<dbReference type="HOGENOM" id="CLU_341246_0_0_0"/>
<dbReference type="STRING" id="204669.Acid345_0546"/>
<evidence type="ECO:0008006" key="3">
    <source>
        <dbReference type="Google" id="ProtNLM"/>
    </source>
</evidence>
<dbReference type="RefSeq" id="WP_011521353.1">
    <property type="nucleotide sequence ID" value="NC_008009.1"/>
</dbReference>
<dbReference type="Gene3D" id="1.25.10.10">
    <property type="entry name" value="Leucine-rich Repeat Variant"/>
    <property type="match status" value="1"/>
</dbReference>
<reference evidence="1 2" key="1">
    <citation type="journal article" date="2009" name="Appl. Environ. Microbiol.">
        <title>Three genomes from the phylum Acidobacteria provide insight into the lifestyles of these microorganisms in soils.</title>
        <authorList>
            <person name="Ward N.L."/>
            <person name="Challacombe J.F."/>
            <person name="Janssen P.H."/>
            <person name="Henrissat B."/>
            <person name="Coutinho P.M."/>
            <person name="Wu M."/>
            <person name="Xie G."/>
            <person name="Haft D.H."/>
            <person name="Sait M."/>
            <person name="Badger J."/>
            <person name="Barabote R.D."/>
            <person name="Bradley B."/>
            <person name="Brettin T.S."/>
            <person name="Brinkac L.M."/>
            <person name="Bruce D."/>
            <person name="Creasy T."/>
            <person name="Daugherty S.C."/>
            <person name="Davidsen T.M."/>
            <person name="DeBoy R.T."/>
            <person name="Detter J.C."/>
            <person name="Dodson R.J."/>
            <person name="Durkin A.S."/>
            <person name="Ganapathy A."/>
            <person name="Gwinn-Giglio M."/>
            <person name="Han C.S."/>
            <person name="Khouri H."/>
            <person name="Kiss H."/>
            <person name="Kothari S.P."/>
            <person name="Madupu R."/>
            <person name="Nelson K.E."/>
            <person name="Nelson W.C."/>
            <person name="Paulsen I."/>
            <person name="Penn K."/>
            <person name="Ren Q."/>
            <person name="Rosovitz M.J."/>
            <person name="Selengut J.D."/>
            <person name="Shrivastava S."/>
            <person name="Sullivan S.A."/>
            <person name="Tapia R."/>
            <person name="Thompson L.S."/>
            <person name="Watkins K.L."/>
            <person name="Yang Q."/>
            <person name="Yu C."/>
            <person name="Zafar N."/>
            <person name="Zhou L."/>
            <person name="Kuske C.R."/>
        </authorList>
    </citation>
    <scope>NUCLEOTIDE SEQUENCE [LARGE SCALE GENOMIC DNA]</scope>
    <source>
        <strain evidence="1 2">Ellin345</strain>
    </source>
</reference>
<name>Q1IU99_KORVE</name>
<dbReference type="AlphaFoldDB" id="Q1IU99"/>
<dbReference type="EnsemblBacteria" id="ABF39551">
    <property type="protein sequence ID" value="ABF39551"/>
    <property type="gene ID" value="Acid345_0546"/>
</dbReference>
<dbReference type="Proteomes" id="UP000002432">
    <property type="component" value="Chromosome"/>
</dbReference>
<accession>Q1IU99</accession>
<sequence length="831" mass="91101">MDIPKEAQVPVPATTQLKIAAGRGVARNLFALSRYVRLFGLGHSRTTEQMESAFQHVRGLIPTVGLTLELTGDRLTVDGIPLEQGPAELAFARFLRQTRRMNLSLDETFTIEALEDIISAMAFDAPRDEATPKKMVVAPGEDPRDWLNDPSRLLYFINVALQETAAASASSLHPGPLTEVAAEEIAELLHVLGKFGTSQTEGAALGAARQLQRVGPALVYLVRELLAEYSEDHAHPAGDALLLKLGDDIVIRFVLTKLENERIAAAEIPGLLDRLGRQLNTLRTMMPSYEEKMARGGIALDSYLETLEQELWSAAPDAAKRMVLLFETPYYVPATCIVPYLERLIAHGEELVAGTILRNYGNAVDGRDAEGRRRSAKGVSDLAELYALVVPDYVPKLLKSVSRQLMRESDLRMQSLLSAALIRLSYTVQQQRDFVASAAASDALEEIVHRRPVLGMELRPRISVENRLPEYLDEALTANHITDDLVSLLQRYAAPVAQQLCNRFLNSSLREESSRLTNLAGRMGEETHQELLRRLQSGSSEDALGAVGLLSSVNPEEVAAILPARTREWTRVQQDTLVRQLSISASPKRGTVLLKLLPDLDALIIPGAIDEIGMSGDVDASHSLLDIAMAGESPRFSGYSKVKAIEALGRLRAEKALAALNELLQERKVLHWAQPHELRIAALQAMHMIDPERAAALTPQMGVSERELSIGPLAVDPSNPFARQRRYQRVFPMKPMTAVATSNAGKAGLDIMTLSLGGGKARRQGKMQPGSDVTLQLQLALRKLNSQILVREVMGNEITFEIADIGLSDRSRLRHLLLAQSPVAPQPQAAA</sequence>
<keyword evidence="2" id="KW-1185">Reference proteome</keyword>
<dbReference type="OrthoDB" id="99959at2"/>
<evidence type="ECO:0000313" key="2">
    <source>
        <dbReference type="Proteomes" id="UP000002432"/>
    </source>
</evidence>
<organism evidence="1 2">
    <name type="scientific">Koribacter versatilis (strain Ellin345)</name>
    <dbReference type="NCBI Taxonomy" id="204669"/>
    <lineage>
        <taxon>Bacteria</taxon>
        <taxon>Pseudomonadati</taxon>
        <taxon>Acidobacteriota</taxon>
        <taxon>Terriglobia</taxon>
        <taxon>Terriglobales</taxon>
        <taxon>Candidatus Korobacteraceae</taxon>
        <taxon>Candidatus Korobacter</taxon>
    </lineage>
</organism>